<gene>
    <name evidence="2" type="ORF">ODALV1_LOCUS6322</name>
</gene>
<protein>
    <submittedName>
        <fullName evidence="2">Uncharacterized protein</fullName>
    </submittedName>
</protein>
<feature type="chain" id="PRO_5046574335" evidence="1">
    <location>
        <begin position="21"/>
        <end position="208"/>
    </location>
</feature>
<proteinExistence type="predicted"/>
<comment type="caution">
    <text evidence="2">The sequence shown here is derived from an EMBL/GenBank/DDBJ whole genome shotgun (WGS) entry which is preliminary data.</text>
</comment>
<feature type="signal peptide" evidence="1">
    <location>
        <begin position="1"/>
        <end position="20"/>
    </location>
</feature>
<keyword evidence="1" id="KW-0732">Signal</keyword>
<dbReference type="Proteomes" id="UP001642540">
    <property type="component" value="Unassembled WGS sequence"/>
</dbReference>
<sequence length="208" mass="23256">MRSLILQVAIFILCASSIKCLDLESAKELPCFPIHKTVPMEHDKSSDKPSGTARIYYPFMSRLDLYKSATDILQKDPKEISESTVYYDACIVWTSNNGTHIAEGFDGHTREYSIDVVKEGSNQVTKIHPVEGPGASGTGYVTLSDNKTFFFTAFCANDGQMSWGVASLIPKLPEESVKKIHEHAVSLGFKKEYFTELRYDGCDLEHDE</sequence>
<dbReference type="EMBL" id="CAXLJM020000019">
    <property type="protein sequence ID" value="CAL8086070.1"/>
    <property type="molecule type" value="Genomic_DNA"/>
</dbReference>
<reference evidence="2 3" key="1">
    <citation type="submission" date="2024-08" db="EMBL/GenBank/DDBJ databases">
        <authorList>
            <person name="Cucini C."/>
            <person name="Frati F."/>
        </authorList>
    </citation>
    <scope>NUCLEOTIDE SEQUENCE [LARGE SCALE GENOMIC DNA]</scope>
</reference>
<name>A0ABP1Q1R5_9HEXA</name>
<evidence type="ECO:0000313" key="2">
    <source>
        <dbReference type="EMBL" id="CAL8086070.1"/>
    </source>
</evidence>
<keyword evidence="3" id="KW-1185">Reference proteome</keyword>
<evidence type="ECO:0000256" key="1">
    <source>
        <dbReference type="SAM" id="SignalP"/>
    </source>
</evidence>
<organism evidence="2 3">
    <name type="scientific">Orchesella dallaii</name>
    <dbReference type="NCBI Taxonomy" id="48710"/>
    <lineage>
        <taxon>Eukaryota</taxon>
        <taxon>Metazoa</taxon>
        <taxon>Ecdysozoa</taxon>
        <taxon>Arthropoda</taxon>
        <taxon>Hexapoda</taxon>
        <taxon>Collembola</taxon>
        <taxon>Entomobryomorpha</taxon>
        <taxon>Entomobryoidea</taxon>
        <taxon>Orchesellidae</taxon>
        <taxon>Orchesellinae</taxon>
        <taxon>Orchesella</taxon>
    </lineage>
</organism>
<accession>A0ABP1Q1R5</accession>
<evidence type="ECO:0000313" key="3">
    <source>
        <dbReference type="Proteomes" id="UP001642540"/>
    </source>
</evidence>